<keyword evidence="6 10" id="KW-0472">Membrane</keyword>
<dbReference type="CDD" id="cd15203">
    <property type="entry name" value="7tmA_NPYR-like"/>
    <property type="match status" value="1"/>
</dbReference>
<evidence type="ECO:0000256" key="7">
    <source>
        <dbReference type="ARBA" id="ARBA00023170"/>
    </source>
</evidence>
<comment type="subcellular location">
    <subcellularLocation>
        <location evidence="1">Membrane</location>
        <topology evidence="1">Multi-pass membrane protein</topology>
    </subcellularLocation>
</comment>
<dbReference type="PANTHER" id="PTHR24235">
    <property type="entry name" value="NEUROPEPTIDE Y RECEPTOR"/>
    <property type="match status" value="1"/>
</dbReference>
<evidence type="ECO:0000313" key="12">
    <source>
        <dbReference type="Proteomes" id="UP000887572"/>
    </source>
</evidence>
<sequence length="686" mass="75519">MVPAGAGSNSNGRSAICWAKTGPPPAAGPRGGGAIMCITSYPSHPAPPPTQPQPHSSSRRRWQQTACHGAKIPLGCFANNAFGGLPRLAQMCRWQSGLLVLQQLFKQYPADISTRGSTRGSTRSSTSIKFNTFQNPLWHILREYVAMNHPIDAASAASSSAQALPLFRTAMVMSGTNWTVWDCSWLNEVHNIQNHLFWRQNSPVLLLSLYAIVCSFGTVINLFVLLSFAKVSQLRNLHNYFIANLAVSDLLLCTVTAPMTLYLSMNFFWPFGTPACQIISSIQAVNMLVSCLTLVLIAMDRFLLTLFPVKWRMAARAPLFCYLFAWFCSVVVAAPYGAAVTAGDALMLDPWNTPHVDHLLSICDRSRPQICMENPDTWNRLPFSRRNYTLFVLGIQYILPLSALAIAYSQIGSTIRKRVKMSTTVDGDRKQSMAKRNRKALLLLSCLVIVYAIAWAPMNAYNVLHVFEAINFSQYQYLFCHLIGMTSACLNPLLYALINDSFRSAFLQLIRPLLRPCTSVVVEQNRTGLISQPAAQQTFSSALHNKKTTTADSSHPKVLRGRSPLANEAYSVLLMTGNSSSNNTGASAQHGGRHATMATSVTEGDETARLIETGGIGMAEAMLLLPPPPAPPLLLLPPMNVQEEERTQLMPNDDDDDQRVQLNRRPMNVGGDDEEELEQDGPTTAL</sequence>
<feature type="transmembrane region" description="Helical" evidence="10">
    <location>
        <begin position="440"/>
        <end position="456"/>
    </location>
</feature>
<comment type="similarity">
    <text evidence="2">Belongs to the G-protein coupled receptor 1 family.</text>
</comment>
<feature type="transmembrane region" description="Helical" evidence="10">
    <location>
        <begin position="204"/>
        <end position="229"/>
    </location>
</feature>
<proteinExistence type="inferred from homology"/>
<keyword evidence="4 10" id="KW-1133">Transmembrane helix</keyword>
<dbReference type="GO" id="GO:0004983">
    <property type="term" value="F:neuropeptide Y receptor activity"/>
    <property type="evidence" value="ECO:0007669"/>
    <property type="project" value="InterPro"/>
</dbReference>
<dbReference type="Pfam" id="PF00001">
    <property type="entry name" value="7tm_1"/>
    <property type="match status" value="1"/>
</dbReference>
<dbReference type="Gene3D" id="1.20.1070.10">
    <property type="entry name" value="Rhodopsin 7-helix transmembrane proteins"/>
    <property type="match status" value="1"/>
</dbReference>
<dbReference type="SUPFAM" id="SSF81321">
    <property type="entry name" value="Family A G protein-coupled receptor-like"/>
    <property type="match status" value="1"/>
</dbReference>
<evidence type="ECO:0000256" key="10">
    <source>
        <dbReference type="SAM" id="Phobius"/>
    </source>
</evidence>
<dbReference type="SMART" id="SM01381">
    <property type="entry name" value="7TM_GPCR_Srsx"/>
    <property type="match status" value="1"/>
</dbReference>
<evidence type="ECO:0000256" key="9">
    <source>
        <dbReference type="SAM" id="MobiDB-lite"/>
    </source>
</evidence>
<dbReference type="InterPro" id="IPR000611">
    <property type="entry name" value="NPY_rcpt"/>
</dbReference>
<keyword evidence="12" id="KW-1185">Reference proteome</keyword>
<dbReference type="PANTHER" id="PTHR24235:SF1">
    <property type="entry name" value="G-PROTEIN COUPLED RECEPTORS FAMILY 1 PROFILE DOMAIN-CONTAINING PROTEIN"/>
    <property type="match status" value="1"/>
</dbReference>
<name>A0A914HHI3_GLORO</name>
<evidence type="ECO:0000259" key="11">
    <source>
        <dbReference type="PROSITE" id="PS50262"/>
    </source>
</evidence>
<dbReference type="Proteomes" id="UP000887572">
    <property type="component" value="Unplaced"/>
</dbReference>
<feature type="domain" description="G-protein coupled receptors family 1 profile" evidence="11">
    <location>
        <begin position="220"/>
        <end position="495"/>
    </location>
</feature>
<feature type="region of interest" description="Disordered" evidence="9">
    <location>
        <begin position="581"/>
        <end position="601"/>
    </location>
</feature>
<accession>A0A914HHI3</accession>
<feature type="transmembrane region" description="Helical" evidence="10">
    <location>
        <begin position="476"/>
        <end position="498"/>
    </location>
</feature>
<keyword evidence="8" id="KW-0807">Transducer</keyword>
<dbReference type="PRINTS" id="PR01012">
    <property type="entry name" value="NRPEPTIDEYR"/>
</dbReference>
<evidence type="ECO:0000256" key="4">
    <source>
        <dbReference type="ARBA" id="ARBA00022989"/>
    </source>
</evidence>
<dbReference type="GO" id="GO:0016020">
    <property type="term" value="C:membrane"/>
    <property type="evidence" value="ECO:0007669"/>
    <property type="project" value="UniProtKB-SubCell"/>
</dbReference>
<reference evidence="13" key="1">
    <citation type="submission" date="2022-11" db="UniProtKB">
        <authorList>
            <consortium name="WormBaseParasite"/>
        </authorList>
    </citation>
    <scope>IDENTIFICATION</scope>
</reference>
<protein>
    <submittedName>
        <fullName evidence="13">G-protein coupled receptors family 1 profile domain-containing protein</fullName>
    </submittedName>
</protein>
<dbReference type="InterPro" id="IPR017452">
    <property type="entry name" value="GPCR_Rhodpsn_7TM"/>
</dbReference>
<dbReference type="InterPro" id="IPR000276">
    <property type="entry name" value="GPCR_Rhodpsn"/>
</dbReference>
<evidence type="ECO:0000256" key="2">
    <source>
        <dbReference type="ARBA" id="ARBA00010663"/>
    </source>
</evidence>
<dbReference type="WBParaSite" id="Gr19_v10_g16676.t1">
    <property type="protein sequence ID" value="Gr19_v10_g16676.t1"/>
    <property type="gene ID" value="Gr19_v10_g16676"/>
</dbReference>
<evidence type="ECO:0000256" key="3">
    <source>
        <dbReference type="ARBA" id="ARBA00022692"/>
    </source>
</evidence>
<keyword evidence="3 10" id="KW-0812">Transmembrane</keyword>
<evidence type="ECO:0000256" key="6">
    <source>
        <dbReference type="ARBA" id="ARBA00023136"/>
    </source>
</evidence>
<feature type="region of interest" description="Disordered" evidence="9">
    <location>
        <begin position="38"/>
        <end position="63"/>
    </location>
</feature>
<feature type="transmembrane region" description="Helical" evidence="10">
    <location>
        <begin position="319"/>
        <end position="338"/>
    </location>
</feature>
<evidence type="ECO:0000256" key="8">
    <source>
        <dbReference type="ARBA" id="ARBA00023224"/>
    </source>
</evidence>
<feature type="transmembrane region" description="Helical" evidence="10">
    <location>
        <begin position="284"/>
        <end position="307"/>
    </location>
</feature>
<evidence type="ECO:0000256" key="1">
    <source>
        <dbReference type="ARBA" id="ARBA00004141"/>
    </source>
</evidence>
<keyword evidence="7" id="KW-0675">Receptor</keyword>
<feature type="transmembrane region" description="Helical" evidence="10">
    <location>
        <begin position="388"/>
        <end position="408"/>
    </location>
</feature>
<dbReference type="PROSITE" id="PS50262">
    <property type="entry name" value="G_PROTEIN_RECEP_F1_2"/>
    <property type="match status" value="1"/>
</dbReference>
<dbReference type="AlphaFoldDB" id="A0A914HHI3"/>
<feature type="region of interest" description="Disordered" evidence="9">
    <location>
        <begin position="646"/>
        <end position="686"/>
    </location>
</feature>
<evidence type="ECO:0000256" key="5">
    <source>
        <dbReference type="ARBA" id="ARBA00023040"/>
    </source>
</evidence>
<dbReference type="PRINTS" id="PR00237">
    <property type="entry name" value="GPCRRHODOPSN"/>
</dbReference>
<keyword evidence="5" id="KW-0297">G-protein coupled receptor</keyword>
<organism evidence="12 13">
    <name type="scientific">Globodera rostochiensis</name>
    <name type="common">Golden nematode worm</name>
    <name type="synonym">Heterodera rostochiensis</name>
    <dbReference type="NCBI Taxonomy" id="31243"/>
    <lineage>
        <taxon>Eukaryota</taxon>
        <taxon>Metazoa</taxon>
        <taxon>Ecdysozoa</taxon>
        <taxon>Nematoda</taxon>
        <taxon>Chromadorea</taxon>
        <taxon>Rhabditida</taxon>
        <taxon>Tylenchina</taxon>
        <taxon>Tylenchomorpha</taxon>
        <taxon>Tylenchoidea</taxon>
        <taxon>Heteroderidae</taxon>
        <taxon>Heteroderinae</taxon>
        <taxon>Globodera</taxon>
    </lineage>
</organism>
<evidence type="ECO:0000313" key="13">
    <source>
        <dbReference type="WBParaSite" id="Gr19_v10_g16676.t1"/>
    </source>
</evidence>
<feature type="transmembrane region" description="Helical" evidence="10">
    <location>
        <begin position="241"/>
        <end position="264"/>
    </location>
</feature>